<name>A0AAD6TTD4_9AGAR</name>
<feature type="region of interest" description="Disordered" evidence="1">
    <location>
        <begin position="436"/>
        <end position="455"/>
    </location>
</feature>
<protein>
    <submittedName>
        <fullName evidence="2">Uncharacterized protein</fullName>
    </submittedName>
</protein>
<keyword evidence="3" id="KW-1185">Reference proteome</keyword>
<dbReference type="EMBL" id="JARJCN010000106">
    <property type="protein sequence ID" value="KAJ7075017.1"/>
    <property type="molecule type" value="Genomic_DNA"/>
</dbReference>
<feature type="region of interest" description="Disordered" evidence="1">
    <location>
        <begin position="373"/>
        <end position="393"/>
    </location>
</feature>
<sequence>MSDDAACYCNAASSVSAYAVPLCELTLSSQLLLLELPSARMQSPWPSECKPTLQPLKLCYINALCPRVVHAAEASQRRARRHLLFELPFARIAPRPAFIPRSSTCPLYYPKTTRAAYRWHRCALERVLLRVAMRCALTLGSQPLLLDFPSARLQPKSRGNRSDNPGVVWRRRRSFAVASTTWVATTLMLPTTSCLHPRLARVPFSATSSRHSQNRVAEANAHASFEACSSHGTRSDDPEALHRRHQLRGNDIIALPISPSSRAARISTGAPVNTVVRISPSKGPTARRDRRTSAHSRQDQNAGLIPNVLPAPLSLAPRFVSPSMSSSLPCSLSLRIFGDARRYRASQPLASIARQRFSSDACHSDRLRNRLRDKLSATTTTSSQLKTGRRAHDDDHISCCGGCIVLVPTLPPHLEYPAPSSIHKGLPSIARDLRKAAPKTRTPPPSVETLASSPPSVLTWQRLSRSNDVGTDGRLGAQGLRRFAIVELAAFDFAPSTPTPAAACATNSATNPATTTWSSLLAARDSVLHAFDRTHPIMPAITCDVPTLALPEHPLFCPSTAHWGATPARPHARLWTGLWTGGLRFRRHAQVSVLDPWSERSSALIHANDTMRVDVELAALAARASVRAQAESAVHRSFEACSSRGTRSDDPRSFVGAISTWQRHNLFHSDNVELAVREREAPCSHPRFHVPRLCNAAPSSLVRAPGLRDECSERTTKDPRTAFSHAVNDVAARSPTPSACVLREPCLRCPATSARSPALYEADLALETSFRSHGTSRAAHAVLLRERRARCVHSSSFRFHSCSRVRQRVTCVARDQRPSHPDAASPHLPSTRANVELMAACCLSLLLHALRLVLVHRLAVFGLSSSPTILRPARLHSSKMLCCGLRAFPDFDARVTTSAVLCAPVSAASHRGRATALCPTLVALVAFQDPLAVYHLAQIESSLTETPRGWCRLRSLARFLAFVDPSFRPLASFLKGLFSSDVTS</sequence>
<organism evidence="2 3">
    <name type="scientific">Mycena belliarum</name>
    <dbReference type="NCBI Taxonomy" id="1033014"/>
    <lineage>
        <taxon>Eukaryota</taxon>
        <taxon>Fungi</taxon>
        <taxon>Dikarya</taxon>
        <taxon>Basidiomycota</taxon>
        <taxon>Agaricomycotina</taxon>
        <taxon>Agaricomycetes</taxon>
        <taxon>Agaricomycetidae</taxon>
        <taxon>Agaricales</taxon>
        <taxon>Marasmiineae</taxon>
        <taxon>Mycenaceae</taxon>
        <taxon>Mycena</taxon>
    </lineage>
</organism>
<feature type="compositionally biased region" description="Polar residues" evidence="1">
    <location>
        <begin position="376"/>
        <end position="386"/>
    </location>
</feature>
<evidence type="ECO:0000313" key="3">
    <source>
        <dbReference type="Proteomes" id="UP001222325"/>
    </source>
</evidence>
<dbReference type="AlphaFoldDB" id="A0AAD6TTD4"/>
<proteinExistence type="predicted"/>
<dbReference type="Proteomes" id="UP001222325">
    <property type="component" value="Unassembled WGS sequence"/>
</dbReference>
<evidence type="ECO:0000313" key="2">
    <source>
        <dbReference type="EMBL" id="KAJ7075017.1"/>
    </source>
</evidence>
<gene>
    <name evidence="2" type="ORF">B0H15DRAFT_956904</name>
</gene>
<reference evidence="2" key="1">
    <citation type="submission" date="2023-03" db="EMBL/GenBank/DDBJ databases">
        <title>Massive genome expansion in bonnet fungi (Mycena s.s.) driven by repeated elements and novel gene families across ecological guilds.</title>
        <authorList>
            <consortium name="Lawrence Berkeley National Laboratory"/>
            <person name="Harder C.B."/>
            <person name="Miyauchi S."/>
            <person name="Viragh M."/>
            <person name="Kuo A."/>
            <person name="Thoen E."/>
            <person name="Andreopoulos B."/>
            <person name="Lu D."/>
            <person name="Skrede I."/>
            <person name="Drula E."/>
            <person name="Henrissat B."/>
            <person name="Morin E."/>
            <person name="Kohler A."/>
            <person name="Barry K."/>
            <person name="LaButti K."/>
            <person name="Morin E."/>
            <person name="Salamov A."/>
            <person name="Lipzen A."/>
            <person name="Mereny Z."/>
            <person name="Hegedus B."/>
            <person name="Baldrian P."/>
            <person name="Stursova M."/>
            <person name="Weitz H."/>
            <person name="Taylor A."/>
            <person name="Grigoriev I.V."/>
            <person name="Nagy L.G."/>
            <person name="Martin F."/>
            <person name="Kauserud H."/>
        </authorList>
    </citation>
    <scope>NUCLEOTIDE SEQUENCE</scope>
    <source>
        <strain evidence="2">CBHHK173m</strain>
    </source>
</reference>
<comment type="caution">
    <text evidence="2">The sequence shown here is derived from an EMBL/GenBank/DDBJ whole genome shotgun (WGS) entry which is preliminary data.</text>
</comment>
<evidence type="ECO:0000256" key="1">
    <source>
        <dbReference type="SAM" id="MobiDB-lite"/>
    </source>
</evidence>
<feature type="region of interest" description="Disordered" evidence="1">
    <location>
        <begin position="275"/>
        <end position="305"/>
    </location>
</feature>
<accession>A0AAD6TTD4</accession>